<evidence type="ECO:0000256" key="5">
    <source>
        <dbReference type="ARBA" id="ARBA00022806"/>
    </source>
</evidence>
<evidence type="ECO:0000256" key="11">
    <source>
        <dbReference type="ARBA" id="ARBA00045002"/>
    </source>
</evidence>
<evidence type="ECO:0000256" key="1">
    <source>
        <dbReference type="ARBA" id="ARBA00008428"/>
    </source>
</evidence>
<dbReference type="GO" id="GO:0005524">
    <property type="term" value="F:ATP binding"/>
    <property type="evidence" value="ECO:0007669"/>
    <property type="project" value="UniProtKB-KW"/>
</dbReference>
<dbReference type="PROSITE" id="PS51199">
    <property type="entry name" value="SF4_HELICASE"/>
    <property type="match status" value="2"/>
</dbReference>
<evidence type="ECO:0000256" key="4">
    <source>
        <dbReference type="ARBA" id="ARBA00022801"/>
    </source>
</evidence>
<dbReference type="SUPFAM" id="SSF52540">
    <property type="entry name" value="P-loop containing nucleoside triphosphate hydrolases"/>
    <property type="match status" value="1"/>
</dbReference>
<evidence type="ECO:0000256" key="6">
    <source>
        <dbReference type="ARBA" id="ARBA00022840"/>
    </source>
</evidence>
<dbReference type="GeneID" id="33359406"/>
<dbReference type="EMBL" id="MF101441">
    <property type="protein sequence ID" value="ARW66290.1"/>
    <property type="molecule type" value="Genomic_DNA"/>
</dbReference>
<dbReference type="InterPro" id="IPR007694">
    <property type="entry name" value="DNA_helicase_DnaB-like_C"/>
</dbReference>
<keyword evidence="4" id="KW-0378">Hydrolase</keyword>
<dbReference type="Pfam" id="PF03796">
    <property type="entry name" value="DnaB_C"/>
    <property type="match status" value="1"/>
</dbReference>
<dbReference type="Gene3D" id="3.40.50.300">
    <property type="entry name" value="P-loop containing nucleotide triphosphate hydrolases"/>
    <property type="match status" value="2"/>
</dbReference>
<dbReference type="InterPro" id="IPR027417">
    <property type="entry name" value="P-loop_NTPase"/>
</dbReference>
<dbReference type="InterPro" id="IPR016136">
    <property type="entry name" value="DNA_helicase_N/primase_C"/>
</dbReference>
<gene>
    <name evidence="14" type="primary">dnaB</name>
</gene>
<dbReference type="Gene3D" id="1.10.860.10">
    <property type="entry name" value="DNAb Helicase, Chain A"/>
    <property type="match status" value="1"/>
</dbReference>
<evidence type="ECO:0000259" key="13">
    <source>
        <dbReference type="PROSITE" id="PS51199"/>
    </source>
</evidence>
<dbReference type="InterPro" id="IPR007693">
    <property type="entry name" value="DNA_helicase_DnaB-like_N"/>
</dbReference>
<evidence type="ECO:0000313" key="14">
    <source>
        <dbReference type="EMBL" id="ARW66290.1"/>
    </source>
</evidence>
<comment type="catalytic activity">
    <reaction evidence="12">
        <text>ATP + H2O = ADP + phosphate + H(+)</text>
        <dbReference type="Rhea" id="RHEA:13065"/>
        <dbReference type="ChEBI" id="CHEBI:15377"/>
        <dbReference type="ChEBI" id="CHEBI:15378"/>
        <dbReference type="ChEBI" id="CHEBI:30616"/>
        <dbReference type="ChEBI" id="CHEBI:43474"/>
        <dbReference type="ChEBI" id="CHEBI:456216"/>
        <dbReference type="EC" id="5.6.2.3"/>
    </reaction>
</comment>
<dbReference type="GO" id="GO:0005829">
    <property type="term" value="C:cytosol"/>
    <property type="evidence" value="ECO:0007669"/>
    <property type="project" value="TreeGrafter"/>
</dbReference>
<geneLocation type="chloroplast" evidence="14"/>
<evidence type="ECO:0000256" key="12">
    <source>
        <dbReference type="ARBA" id="ARBA00048954"/>
    </source>
</evidence>
<keyword evidence="7" id="KW-0238">DNA-binding</keyword>
<feature type="domain" description="SF4 helicase" evidence="13">
    <location>
        <begin position="547"/>
        <end position="607"/>
    </location>
</feature>
<keyword evidence="6" id="KW-0067">ATP-binding</keyword>
<evidence type="ECO:0000256" key="7">
    <source>
        <dbReference type="ARBA" id="ARBA00023125"/>
    </source>
</evidence>
<accession>A0A1Z1MJN7</accession>
<reference evidence="14" key="1">
    <citation type="journal article" date="2017" name="J. Phycol.">
        <title>Analysis of chloroplast genomes and a supermatrix inform reclassification of the Rhodomelaceae (Rhodophyta).</title>
        <authorList>
            <person name="Diaz-Tapia P."/>
            <person name="Maggs C.A."/>
            <person name="West J.A."/>
            <person name="Verbruggen H."/>
        </authorList>
    </citation>
    <scope>NUCLEOTIDE SEQUENCE</scope>
    <source>
        <strain evidence="14">PD1020</strain>
    </source>
</reference>
<dbReference type="InterPro" id="IPR036185">
    <property type="entry name" value="DNA_heli_DnaB-like_N_sf"/>
</dbReference>
<evidence type="ECO:0000256" key="3">
    <source>
        <dbReference type="ARBA" id="ARBA00022741"/>
    </source>
</evidence>
<keyword evidence="5 14" id="KW-0347">Helicase</keyword>
<dbReference type="RefSeq" id="YP_009397104.1">
    <property type="nucleotide sequence ID" value="NC_035285.1"/>
</dbReference>
<keyword evidence="2" id="KW-0235">DNA replication</keyword>
<comment type="function">
    <text evidence="9">The intein is an endonuclease.</text>
</comment>
<evidence type="ECO:0000256" key="8">
    <source>
        <dbReference type="ARBA" id="ARBA00023235"/>
    </source>
</evidence>
<dbReference type="GO" id="GO:0016787">
    <property type="term" value="F:hydrolase activity"/>
    <property type="evidence" value="ECO:0007669"/>
    <property type="project" value="UniProtKB-KW"/>
</dbReference>
<keyword evidence="8" id="KW-0413">Isomerase</keyword>
<keyword evidence="14" id="KW-0150">Chloroplast</keyword>
<sequence>MHNDQSIINNFHLLFPQNHLAEEILIGNILINSKLLINIISKIRIQSFFLECHQIIYMHLIAIHQFNKLHPIQLLDELAKNQILIKIGGINKIIELMKQSQIFTPNINTYIYLEELINVINAEYSRRLMMQYGYNIIQLASTKKLSSNALNNKASYYLELTNKKIDQDNKNNLISNFLLELNPATNIDKKNKKKRLFFKSGFKELDSLIGGLTSGNLIIIAGRPGIGKTSFVINIIGNILKKYNCNSFIFSLEMSSKQILEKIISSITKIPIANLTLNQINKTQWEIVKNICNQLLQKKIHINDTSNISIEYIEYNIKIIKQKKETINILTIDYLQLLQSHYAYENNRVQQLSYITRKLKLLSQQLGIPFIVLSQLNRGIENRVNKKPLLSDLRESGCIYLNQCINVKILESAHIYTLYQYMHIMHIEKILWINKISNTKRKKQELLHDIKNICLILKHEYIFQNIIKENTKLNQVKTTHNHQYFCRNTWIQQSDCSENSTIETSQSKHRTNLYIVQIIAFQYKKTYDININSFFYFKCNNIILHNSIEQDADIVIMLHEQSKEEYKNTENKIIDITLCKNRNGPTGSFQLMFSSKSTNFNNIDNKKEEKLI</sequence>
<protein>
    <recommendedName>
        <fullName evidence="10">DNA 5'-3' helicase</fullName>
        <ecNumber evidence="10">5.6.2.3</ecNumber>
    </recommendedName>
    <alternativeName>
        <fullName evidence="11">DNA 5'-3' helicase DnaB</fullName>
    </alternativeName>
</protein>
<dbReference type="Pfam" id="PF00772">
    <property type="entry name" value="DnaB"/>
    <property type="match status" value="1"/>
</dbReference>
<dbReference type="PANTHER" id="PTHR30153:SF2">
    <property type="entry name" value="REPLICATIVE DNA HELICASE"/>
    <property type="match status" value="1"/>
</dbReference>
<dbReference type="EC" id="5.6.2.3" evidence="10"/>
<dbReference type="AlphaFoldDB" id="A0A1Z1MJN7"/>
<evidence type="ECO:0000256" key="9">
    <source>
        <dbReference type="ARBA" id="ARBA00044940"/>
    </source>
</evidence>
<organism evidence="14">
    <name type="scientific">Spyridia filamentosa</name>
    <name type="common">Red alga</name>
    <name type="synonym">Fucus filamentosus</name>
    <dbReference type="NCBI Taxonomy" id="196632"/>
    <lineage>
        <taxon>Eukaryota</taxon>
        <taxon>Rhodophyta</taxon>
        <taxon>Florideophyceae</taxon>
        <taxon>Rhodymeniophycidae</taxon>
        <taxon>Ceramiales</taxon>
        <taxon>Spyridiaceae</taxon>
        <taxon>Spyridia</taxon>
    </lineage>
</organism>
<comment type="similarity">
    <text evidence="1">Belongs to the helicase family. DnaB subfamily.</text>
</comment>
<dbReference type="InterPro" id="IPR036844">
    <property type="entry name" value="Hint_dom_sf"/>
</dbReference>
<keyword evidence="14" id="KW-0934">Plastid</keyword>
<dbReference type="SUPFAM" id="SSF48024">
    <property type="entry name" value="N-terminal domain of DnaB helicase"/>
    <property type="match status" value="1"/>
</dbReference>
<dbReference type="SUPFAM" id="SSF51294">
    <property type="entry name" value="Hedgehog/intein (Hint) domain"/>
    <property type="match status" value="1"/>
</dbReference>
<dbReference type="GO" id="GO:0043139">
    <property type="term" value="F:5'-3' DNA helicase activity"/>
    <property type="evidence" value="ECO:0007669"/>
    <property type="project" value="UniProtKB-EC"/>
</dbReference>
<evidence type="ECO:0000256" key="2">
    <source>
        <dbReference type="ARBA" id="ARBA00022705"/>
    </source>
</evidence>
<dbReference type="GO" id="GO:0006260">
    <property type="term" value="P:DNA replication"/>
    <property type="evidence" value="ECO:0007669"/>
    <property type="project" value="UniProtKB-KW"/>
</dbReference>
<dbReference type="PANTHER" id="PTHR30153">
    <property type="entry name" value="REPLICATIVE DNA HELICASE DNAB"/>
    <property type="match status" value="1"/>
</dbReference>
<dbReference type="GO" id="GO:0003677">
    <property type="term" value="F:DNA binding"/>
    <property type="evidence" value="ECO:0007669"/>
    <property type="project" value="UniProtKB-KW"/>
</dbReference>
<proteinExistence type="inferred from homology"/>
<keyword evidence="3" id="KW-0547">Nucleotide-binding</keyword>
<feature type="domain" description="SF4 helicase" evidence="13">
    <location>
        <begin position="191"/>
        <end position="397"/>
    </location>
</feature>
<name>A0A1Z1MJN7_SPYFI</name>
<dbReference type="Gene3D" id="2.170.16.10">
    <property type="entry name" value="Hedgehog/Intein (Hint) domain"/>
    <property type="match status" value="1"/>
</dbReference>
<evidence type="ECO:0000256" key="10">
    <source>
        <dbReference type="ARBA" id="ARBA00044969"/>
    </source>
</evidence>